<dbReference type="OrthoDB" id="70840at2"/>
<protein>
    <submittedName>
        <fullName evidence="5">FMN reductase (NADPH)</fullName>
        <ecNumber evidence="5">1.5.1.38</ecNumber>
    </submittedName>
</protein>
<dbReference type="NCBIfam" id="TIGR03567">
    <property type="entry name" value="FMN_reduc_SsuE"/>
    <property type="match status" value="1"/>
</dbReference>
<dbReference type="Gene3D" id="3.40.50.360">
    <property type="match status" value="1"/>
</dbReference>
<keyword evidence="6" id="KW-1185">Reference proteome</keyword>
<keyword evidence="1" id="KW-0285">Flavoprotein</keyword>
<keyword evidence="3 5" id="KW-0560">Oxidoreductase</keyword>
<dbReference type="InterPro" id="IPR005025">
    <property type="entry name" value="FMN_Rdtase-like_dom"/>
</dbReference>
<dbReference type="Pfam" id="PF03358">
    <property type="entry name" value="FMN_red"/>
    <property type="match status" value="1"/>
</dbReference>
<dbReference type="Proteomes" id="UP000279994">
    <property type="component" value="Unassembled WGS sequence"/>
</dbReference>
<dbReference type="SUPFAM" id="SSF52218">
    <property type="entry name" value="Flavoproteins"/>
    <property type="match status" value="1"/>
</dbReference>
<dbReference type="AlphaFoldDB" id="A0A3N0GW09"/>
<evidence type="ECO:0000256" key="2">
    <source>
        <dbReference type="ARBA" id="ARBA00022643"/>
    </source>
</evidence>
<dbReference type="InterPro" id="IPR029039">
    <property type="entry name" value="Flavoprotein-like_sf"/>
</dbReference>
<dbReference type="GO" id="GO:0052873">
    <property type="term" value="F:FMN reductase (NADPH) activity"/>
    <property type="evidence" value="ECO:0007669"/>
    <property type="project" value="UniProtKB-EC"/>
</dbReference>
<dbReference type="InterPro" id="IPR051814">
    <property type="entry name" value="NAD(P)H-dep_FMN_reductase"/>
</dbReference>
<organism evidence="5 6">
    <name type="scientific">Nocardioides pocheonensis</name>
    <dbReference type="NCBI Taxonomy" id="661485"/>
    <lineage>
        <taxon>Bacteria</taxon>
        <taxon>Bacillati</taxon>
        <taxon>Actinomycetota</taxon>
        <taxon>Actinomycetes</taxon>
        <taxon>Propionibacteriales</taxon>
        <taxon>Nocardioidaceae</taxon>
        <taxon>Nocardioides</taxon>
    </lineage>
</organism>
<feature type="domain" description="NADPH-dependent FMN reductase-like" evidence="4">
    <location>
        <begin position="3"/>
        <end position="143"/>
    </location>
</feature>
<name>A0A3N0GW09_9ACTN</name>
<accession>A0A3N0GW09</accession>
<proteinExistence type="predicted"/>
<dbReference type="GO" id="GO:0046306">
    <property type="term" value="P:alkanesulfonate catabolic process"/>
    <property type="evidence" value="ECO:0007669"/>
    <property type="project" value="InterPro"/>
</dbReference>
<evidence type="ECO:0000256" key="3">
    <source>
        <dbReference type="ARBA" id="ARBA00023002"/>
    </source>
</evidence>
<dbReference type="EC" id="1.5.1.38" evidence="5"/>
<keyword evidence="2" id="KW-0288">FMN</keyword>
<evidence type="ECO:0000313" key="6">
    <source>
        <dbReference type="Proteomes" id="UP000279994"/>
    </source>
</evidence>
<sequence length="190" mass="20122">MAHVLAVSGSPMEISRSAVLLRHVTDIVTSRGHTVDTLRVRDLPAEALLHADFADPAIRDSLARLERADAVVVATPVYKAAFSGLLKSWLDLAPQFGLRGKSVLPLATGGSVAHALALDYALRPVLTSMEARHVVNGFLVLDRFIESPAPVEPSPLEAPVNIHADAAPALTKVVEGFLESLDMGAARVVA</sequence>
<gene>
    <name evidence="5" type="primary">ssuE</name>
    <name evidence="5" type="ORF">EFL26_03550</name>
</gene>
<comment type="caution">
    <text evidence="5">The sequence shown here is derived from an EMBL/GenBank/DDBJ whole genome shotgun (WGS) entry which is preliminary data.</text>
</comment>
<evidence type="ECO:0000256" key="1">
    <source>
        <dbReference type="ARBA" id="ARBA00022630"/>
    </source>
</evidence>
<dbReference type="RefSeq" id="WP_123221514.1">
    <property type="nucleotide sequence ID" value="NZ_RJSF01000007.1"/>
</dbReference>
<evidence type="ECO:0000313" key="5">
    <source>
        <dbReference type="EMBL" id="RNM16621.1"/>
    </source>
</evidence>
<dbReference type="PANTHER" id="PTHR43408:SF1">
    <property type="entry name" value="FMN REDUCTASE (NADPH)"/>
    <property type="match status" value="1"/>
</dbReference>
<evidence type="ECO:0000259" key="4">
    <source>
        <dbReference type="Pfam" id="PF03358"/>
    </source>
</evidence>
<reference evidence="5 6" key="1">
    <citation type="submission" date="2018-11" db="EMBL/GenBank/DDBJ databases">
        <authorList>
            <person name="Li F."/>
        </authorList>
    </citation>
    <scope>NUCLEOTIDE SEQUENCE [LARGE SCALE GENOMIC DNA]</scope>
    <source>
        <strain evidence="5 6">Gsoil 818</strain>
    </source>
</reference>
<dbReference type="EMBL" id="RJSF01000007">
    <property type="protein sequence ID" value="RNM16621.1"/>
    <property type="molecule type" value="Genomic_DNA"/>
</dbReference>
<dbReference type="InterPro" id="IPR020048">
    <property type="entry name" value="NADPH-dep_FMN_reduc_SsuE"/>
</dbReference>
<dbReference type="PANTHER" id="PTHR43408">
    <property type="entry name" value="FMN REDUCTASE (NADPH)"/>
    <property type="match status" value="1"/>
</dbReference>